<dbReference type="PROSITE" id="PS50054">
    <property type="entry name" value="TYR_PHOSPHATASE_DUAL"/>
    <property type="match status" value="1"/>
</dbReference>
<name>A0A2K0SZ45_9HYPO</name>
<keyword evidence="4" id="KW-0904">Protein phosphatase</keyword>
<dbReference type="GO" id="GO:0043409">
    <property type="term" value="P:negative regulation of MAPK cascade"/>
    <property type="evidence" value="ECO:0007669"/>
    <property type="project" value="TreeGrafter"/>
</dbReference>
<comment type="caution">
    <text evidence="8">The sequence shown here is derived from an EMBL/GenBank/DDBJ whole genome shotgun (WGS) entry which is preliminary data.</text>
</comment>
<dbReference type="PANTHER" id="PTHR10159:SF511">
    <property type="entry name" value="DUAL SPECIFICITY PROTEIN PHOSPHATASE 1"/>
    <property type="match status" value="1"/>
</dbReference>
<dbReference type="EC" id="3.1.3.48" evidence="2"/>
<evidence type="ECO:0000256" key="3">
    <source>
        <dbReference type="ARBA" id="ARBA00022801"/>
    </source>
</evidence>
<evidence type="ECO:0000256" key="4">
    <source>
        <dbReference type="ARBA" id="ARBA00022912"/>
    </source>
</evidence>
<reference evidence="8 9" key="1">
    <citation type="submission" date="2017-02" db="EMBL/GenBank/DDBJ databases">
        <title>Genomes of Trichoderma spp. with biocontrol activity.</title>
        <authorList>
            <person name="Gardiner D."/>
            <person name="Kazan K."/>
            <person name="Vos C."/>
            <person name="Harvey P."/>
        </authorList>
    </citation>
    <scope>NUCLEOTIDE SEQUENCE [LARGE SCALE GENOMIC DNA]</scope>
    <source>
        <strain evidence="8 9">A5MH</strain>
    </source>
</reference>
<dbReference type="Gene3D" id="3.90.190.10">
    <property type="entry name" value="Protein tyrosine phosphatase superfamily"/>
    <property type="match status" value="1"/>
</dbReference>
<evidence type="ECO:0000313" key="8">
    <source>
        <dbReference type="EMBL" id="PNP38550.1"/>
    </source>
</evidence>
<keyword evidence="3" id="KW-0378">Hydrolase</keyword>
<organism evidence="8 9">
    <name type="scientific">Trichoderma gamsii</name>
    <dbReference type="NCBI Taxonomy" id="398673"/>
    <lineage>
        <taxon>Eukaryota</taxon>
        <taxon>Fungi</taxon>
        <taxon>Dikarya</taxon>
        <taxon>Ascomycota</taxon>
        <taxon>Pezizomycotina</taxon>
        <taxon>Sordariomycetes</taxon>
        <taxon>Hypocreomycetidae</taxon>
        <taxon>Hypocreales</taxon>
        <taxon>Hypocreaceae</taxon>
        <taxon>Trichoderma</taxon>
    </lineage>
</organism>
<dbReference type="GO" id="GO:0017017">
    <property type="term" value="F:MAP kinase tyrosine/serine/threonine phosphatase activity"/>
    <property type="evidence" value="ECO:0007669"/>
    <property type="project" value="TreeGrafter"/>
</dbReference>
<evidence type="ECO:0000313" key="9">
    <source>
        <dbReference type="Proteomes" id="UP000236546"/>
    </source>
</evidence>
<dbReference type="PROSITE" id="PS00383">
    <property type="entry name" value="TYR_PHOSPHATASE_1"/>
    <property type="match status" value="1"/>
</dbReference>
<evidence type="ECO:0000256" key="2">
    <source>
        <dbReference type="ARBA" id="ARBA00013064"/>
    </source>
</evidence>
<evidence type="ECO:0000259" key="6">
    <source>
        <dbReference type="PROSITE" id="PS50054"/>
    </source>
</evidence>
<dbReference type="AlphaFoldDB" id="A0A2K0SZ45"/>
<feature type="region of interest" description="Disordered" evidence="5">
    <location>
        <begin position="160"/>
        <end position="187"/>
    </location>
</feature>
<dbReference type="EMBL" id="MTYH01000104">
    <property type="protein sequence ID" value="PNP38550.1"/>
    <property type="molecule type" value="Genomic_DNA"/>
</dbReference>
<dbReference type="GO" id="GO:0033550">
    <property type="term" value="F:MAP kinase tyrosine phosphatase activity"/>
    <property type="evidence" value="ECO:0007669"/>
    <property type="project" value="TreeGrafter"/>
</dbReference>
<dbReference type="InterPro" id="IPR016130">
    <property type="entry name" value="Tyr_Pase_AS"/>
</dbReference>
<accession>A0A2K0SZ45</accession>
<feature type="domain" description="Tyrosine-protein phosphatase" evidence="6">
    <location>
        <begin position="9"/>
        <end position="153"/>
    </location>
</feature>
<dbReference type="InterPro" id="IPR020422">
    <property type="entry name" value="TYR_PHOSPHATASE_DUAL_dom"/>
</dbReference>
<dbReference type="InterPro" id="IPR000387">
    <property type="entry name" value="Tyr_Pase_dom"/>
</dbReference>
<dbReference type="InterPro" id="IPR029021">
    <property type="entry name" value="Prot-tyrosine_phosphatase-like"/>
</dbReference>
<dbReference type="InterPro" id="IPR000340">
    <property type="entry name" value="Dual-sp_phosphatase_cat-dom"/>
</dbReference>
<evidence type="ECO:0000256" key="1">
    <source>
        <dbReference type="ARBA" id="ARBA00008601"/>
    </source>
</evidence>
<dbReference type="Proteomes" id="UP000236546">
    <property type="component" value="Unassembled WGS sequence"/>
</dbReference>
<proteinExistence type="inferred from homology"/>
<dbReference type="SMART" id="SM00195">
    <property type="entry name" value="DSPc"/>
    <property type="match status" value="1"/>
</dbReference>
<dbReference type="PROSITE" id="PS50056">
    <property type="entry name" value="TYR_PHOSPHATASE_2"/>
    <property type="match status" value="1"/>
</dbReference>
<dbReference type="OrthoDB" id="4897461at2759"/>
<dbReference type="GO" id="GO:0005737">
    <property type="term" value="C:cytoplasm"/>
    <property type="evidence" value="ECO:0007669"/>
    <property type="project" value="TreeGrafter"/>
</dbReference>
<feature type="domain" description="Tyrosine specific protein phosphatases" evidence="7">
    <location>
        <begin position="77"/>
        <end position="132"/>
    </location>
</feature>
<dbReference type="CDD" id="cd14498">
    <property type="entry name" value="DSP"/>
    <property type="match status" value="1"/>
</dbReference>
<protein>
    <recommendedName>
        <fullName evidence="2">protein-tyrosine-phosphatase</fullName>
        <ecNumber evidence="2">3.1.3.48</ecNumber>
    </recommendedName>
</protein>
<evidence type="ECO:0000256" key="5">
    <source>
        <dbReference type="SAM" id="MobiDB-lite"/>
    </source>
</evidence>
<dbReference type="Pfam" id="PF00782">
    <property type="entry name" value="DSPc"/>
    <property type="match status" value="1"/>
</dbReference>
<sequence>MGKREKSSSTSLVFPPSIFIGPVSAASSISLLQANSISHVLSVGTSPPSRVPGVAYHRVSVTDSPSSSIMKISGTTCDIIEAALQSNNGTGRILVHCSAGISRSPAVVAAYLMKHHGMSLRTALGQIVRARPQASPNPGFLQELKELELQLRGTLSLEADELPKREKDRLAMFPEEHQERQEQPQNG</sequence>
<evidence type="ECO:0000259" key="7">
    <source>
        <dbReference type="PROSITE" id="PS50056"/>
    </source>
</evidence>
<dbReference type="SUPFAM" id="SSF52799">
    <property type="entry name" value="(Phosphotyrosine protein) phosphatases II"/>
    <property type="match status" value="1"/>
</dbReference>
<comment type="similarity">
    <text evidence="1">Belongs to the protein-tyrosine phosphatase family. Non-receptor class dual specificity subfamily.</text>
</comment>
<gene>
    <name evidence="8" type="ORF">TGAMA5MH_09631</name>
</gene>
<feature type="compositionally biased region" description="Basic and acidic residues" evidence="5">
    <location>
        <begin position="161"/>
        <end position="187"/>
    </location>
</feature>
<dbReference type="GO" id="GO:0008330">
    <property type="term" value="F:protein tyrosine/threonine phosphatase activity"/>
    <property type="evidence" value="ECO:0007669"/>
    <property type="project" value="TreeGrafter"/>
</dbReference>
<dbReference type="PANTHER" id="PTHR10159">
    <property type="entry name" value="DUAL SPECIFICITY PROTEIN PHOSPHATASE"/>
    <property type="match status" value="1"/>
</dbReference>